<name>A0A9N7N2E5_STRHE</name>
<dbReference type="PRINTS" id="PR00834">
    <property type="entry name" value="PROTEASES2C"/>
</dbReference>
<keyword evidence="2" id="KW-0378">Hydrolase</keyword>
<dbReference type="GO" id="GO:0016485">
    <property type="term" value="P:protein processing"/>
    <property type="evidence" value="ECO:0007669"/>
    <property type="project" value="InterPro"/>
</dbReference>
<dbReference type="InterPro" id="IPR043504">
    <property type="entry name" value="Peptidase_S1_PA_chymotrypsin"/>
</dbReference>
<dbReference type="OrthoDB" id="17845at2759"/>
<evidence type="ECO:0000313" key="3">
    <source>
        <dbReference type="Proteomes" id="UP001153555"/>
    </source>
</evidence>
<dbReference type="PANTHER" id="PTHR21004:SF0">
    <property type="entry name" value="PEROXISOMAL LEADER PEPTIDE-PROCESSING PROTEASE"/>
    <property type="match status" value="1"/>
</dbReference>
<comment type="similarity">
    <text evidence="1">Belongs to the peptidase S1C family.</text>
</comment>
<dbReference type="EMBL" id="CACSLK010026072">
    <property type="protein sequence ID" value="CAA0825276.1"/>
    <property type="molecule type" value="Genomic_DNA"/>
</dbReference>
<proteinExistence type="inferred from homology"/>
<organism evidence="2 3">
    <name type="scientific">Striga hermonthica</name>
    <name type="common">Purple witchweed</name>
    <name type="synonym">Buchnera hermonthica</name>
    <dbReference type="NCBI Taxonomy" id="68872"/>
    <lineage>
        <taxon>Eukaryota</taxon>
        <taxon>Viridiplantae</taxon>
        <taxon>Streptophyta</taxon>
        <taxon>Embryophyta</taxon>
        <taxon>Tracheophyta</taxon>
        <taxon>Spermatophyta</taxon>
        <taxon>Magnoliopsida</taxon>
        <taxon>eudicotyledons</taxon>
        <taxon>Gunneridae</taxon>
        <taxon>Pentapetalae</taxon>
        <taxon>asterids</taxon>
        <taxon>lamiids</taxon>
        <taxon>Lamiales</taxon>
        <taxon>Orobanchaceae</taxon>
        <taxon>Buchnereae</taxon>
        <taxon>Striga</taxon>
    </lineage>
</organism>
<dbReference type="FunFam" id="2.40.10.10:FF:000096">
    <property type="entry name" value="Glyoxysomal processing protease glyoxysomal"/>
    <property type="match status" value="1"/>
</dbReference>
<keyword evidence="2" id="KW-0645">Protease</keyword>
<gene>
    <name evidence="2" type="ORF">SHERM_22059</name>
</gene>
<accession>A0A9N7N2E5</accession>
<dbReference type="InterPro" id="IPR001940">
    <property type="entry name" value="Peptidase_S1C"/>
</dbReference>
<dbReference type="Gene3D" id="2.40.10.10">
    <property type="entry name" value="Trypsin-like serine proteases"/>
    <property type="match status" value="3"/>
</dbReference>
<evidence type="ECO:0000313" key="2">
    <source>
        <dbReference type="EMBL" id="CAA0825276.1"/>
    </source>
</evidence>
<dbReference type="AlphaFoldDB" id="A0A9N7N2E5"/>
<protein>
    <submittedName>
        <fullName evidence="2">Glyoxysomal processing protease- glyoxysomal</fullName>
    </submittedName>
</protein>
<dbReference type="SUPFAM" id="SSF50494">
    <property type="entry name" value="Trypsin-like serine proteases"/>
    <property type="match status" value="2"/>
</dbReference>
<reference evidence="2" key="1">
    <citation type="submission" date="2019-12" db="EMBL/GenBank/DDBJ databases">
        <authorList>
            <person name="Scholes J."/>
        </authorList>
    </citation>
    <scope>NUCLEOTIDE SEQUENCE</scope>
</reference>
<sequence length="750" mass="80907">MPRESRFCQTHHCLLVHESCYGCLRGRSGVRGVYATSSSVDAFELLDMGLPEVADIARNFAVMVRVQGPDPKGLKMRNHAFHHYNSGKTMLSASGMIFPTSKESATLGSGLNSKSSDPVLVLTAASVIEPFLLQQYRESKVETESQLIPGVQIDILMEGKSMADGSMEALPWIPAELVKMVNIPQSSAAVQSLIEASCGSRDSSWEVGWSLAAHGRGPQQIIDSSRGQVEQESPFPSHWSTARMESSNLNLIGQSATRIALLAIPSKLSLDFPKLQTSIPKRGDLLLAVGSPFGILSPLHFFNSTSVGSIGNSYPPGSPTRSLLMADIRCLPGMEGSPVFSESAQFIGLLMRPLRQKNSGTEVQVVIPWEAIASACSELVQEDPHSTWKGINYDNGDLNSMENMLPNGCSGKNSRIPSPVEKTMRSICLITTDDGSWASGVLLNKQGLVLTNAHLLEPWRFGKASANGDRIGTKFEVAIIPNTNDEDSSPDLVINERALSGHASTISNHRNVRVRLDSMDPWMWTDARVVYISKGPLDIALLQLDIVPDQLCPILVDLGYPSCGSKAYVVGHGLFGPRCDILPSSCLGVIAKVIEATQSLQLNSDEKFPVMLETTAAVHPGSSGGAVVNSDGHMIGLVTSNAKHGGGTVIPHLNFSIPCAALEPVFNFSKDMQDRRILEELDKPNKHLSSVWALMPPLYPKFSEQDNGKSVKGSRFAKFIAEKNGLLDTNGQDGAVAGSLFTNDLIPSKL</sequence>
<dbReference type="Pfam" id="PF13365">
    <property type="entry name" value="Trypsin_2"/>
    <property type="match status" value="2"/>
</dbReference>
<dbReference type="InterPro" id="IPR009003">
    <property type="entry name" value="Peptidase_S1_PA"/>
</dbReference>
<dbReference type="GO" id="GO:0004252">
    <property type="term" value="F:serine-type endopeptidase activity"/>
    <property type="evidence" value="ECO:0007669"/>
    <property type="project" value="InterPro"/>
</dbReference>
<dbReference type="Proteomes" id="UP001153555">
    <property type="component" value="Unassembled WGS sequence"/>
</dbReference>
<comment type="caution">
    <text evidence="2">The sequence shown here is derived from an EMBL/GenBank/DDBJ whole genome shotgun (WGS) entry which is preliminary data.</text>
</comment>
<dbReference type="GO" id="GO:0005777">
    <property type="term" value="C:peroxisome"/>
    <property type="evidence" value="ECO:0007669"/>
    <property type="project" value="InterPro"/>
</dbReference>
<evidence type="ECO:0000256" key="1">
    <source>
        <dbReference type="ARBA" id="ARBA00010541"/>
    </source>
</evidence>
<keyword evidence="3" id="KW-1185">Reference proteome</keyword>
<dbReference type="FunFam" id="2.40.10.10:FF:000074">
    <property type="entry name" value="glyoxysomal processing protease, glyoxysomal-like"/>
    <property type="match status" value="1"/>
</dbReference>
<dbReference type="PANTHER" id="PTHR21004">
    <property type="entry name" value="SERINE PROTEASE-RELATED"/>
    <property type="match status" value="1"/>
</dbReference>
<dbReference type="InterPro" id="IPR039245">
    <property type="entry name" value="TYSND1/DEG15"/>
</dbReference>